<feature type="domain" description="Tyr recombinase" evidence="4">
    <location>
        <begin position="194"/>
        <end position="413"/>
    </location>
</feature>
<name>A0A0D6PFL7_9PROT</name>
<evidence type="ECO:0000259" key="4">
    <source>
        <dbReference type="PROSITE" id="PS51898"/>
    </source>
</evidence>
<feature type="region of interest" description="Disordered" evidence="3">
    <location>
        <begin position="136"/>
        <end position="155"/>
    </location>
</feature>
<keyword evidence="2" id="KW-0233">DNA recombination</keyword>
<gene>
    <name evidence="5" type="ORF">Aam_051_019</name>
</gene>
<keyword evidence="1" id="KW-0238">DNA-binding</keyword>
<dbReference type="RefSeq" id="WP_048878962.1">
    <property type="nucleotide sequence ID" value="NZ_BANC01000050.1"/>
</dbReference>
<comment type="caution">
    <text evidence="5">The sequence shown here is derived from an EMBL/GenBank/DDBJ whole genome shotgun (WGS) entry which is preliminary data.</text>
</comment>
<dbReference type="Gene3D" id="1.10.443.10">
    <property type="entry name" value="Intergrase catalytic core"/>
    <property type="match status" value="1"/>
</dbReference>
<feature type="region of interest" description="Disordered" evidence="3">
    <location>
        <begin position="414"/>
        <end position="435"/>
    </location>
</feature>
<evidence type="ECO:0000313" key="6">
    <source>
        <dbReference type="Proteomes" id="UP000032668"/>
    </source>
</evidence>
<dbReference type="InterPro" id="IPR013762">
    <property type="entry name" value="Integrase-like_cat_sf"/>
</dbReference>
<dbReference type="CDD" id="cd00397">
    <property type="entry name" value="DNA_BRE_C"/>
    <property type="match status" value="1"/>
</dbReference>
<feature type="region of interest" description="Disordered" evidence="3">
    <location>
        <begin position="300"/>
        <end position="331"/>
    </location>
</feature>
<dbReference type="Proteomes" id="UP000032668">
    <property type="component" value="Unassembled WGS sequence"/>
</dbReference>
<dbReference type="SUPFAM" id="SSF56349">
    <property type="entry name" value="DNA breaking-rejoining enzymes"/>
    <property type="match status" value="1"/>
</dbReference>
<dbReference type="OrthoDB" id="102994at2"/>
<dbReference type="AlphaFoldDB" id="A0A0D6PFL7"/>
<dbReference type="InterPro" id="IPR011010">
    <property type="entry name" value="DNA_brk_join_enz"/>
</dbReference>
<dbReference type="EMBL" id="BANC01000050">
    <property type="protein sequence ID" value="GAN80555.1"/>
    <property type="molecule type" value="Genomic_DNA"/>
</dbReference>
<dbReference type="GO" id="GO:0015074">
    <property type="term" value="P:DNA integration"/>
    <property type="evidence" value="ECO:0007669"/>
    <property type="project" value="InterPro"/>
</dbReference>
<dbReference type="GO" id="GO:0003677">
    <property type="term" value="F:DNA binding"/>
    <property type="evidence" value="ECO:0007669"/>
    <property type="project" value="UniProtKB-KW"/>
</dbReference>
<dbReference type="Gene3D" id="1.10.150.130">
    <property type="match status" value="1"/>
</dbReference>
<organism evidence="5 6">
    <name type="scientific">Acidocella aminolytica 101 = DSM 11237</name>
    <dbReference type="NCBI Taxonomy" id="1120923"/>
    <lineage>
        <taxon>Bacteria</taxon>
        <taxon>Pseudomonadati</taxon>
        <taxon>Pseudomonadota</taxon>
        <taxon>Alphaproteobacteria</taxon>
        <taxon>Acetobacterales</taxon>
        <taxon>Acidocellaceae</taxon>
        <taxon>Acidocella</taxon>
    </lineage>
</organism>
<dbReference type="PROSITE" id="PS51898">
    <property type="entry name" value="TYR_RECOMBINASE"/>
    <property type="match status" value="1"/>
</dbReference>
<proteinExistence type="predicted"/>
<reference evidence="5 6" key="1">
    <citation type="submission" date="2012-11" db="EMBL/GenBank/DDBJ databases">
        <title>Whole genome sequence of Acidocella aminolytica 101 = DSM 11237.</title>
        <authorList>
            <person name="Azuma Y."/>
            <person name="Higashiura N."/>
            <person name="Hirakawa H."/>
            <person name="Matsushita K."/>
        </authorList>
    </citation>
    <scope>NUCLEOTIDE SEQUENCE [LARGE SCALE GENOMIC DNA]</scope>
    <source>
        <strain evidence="6">101 / DSM 11237</strain>
    </source>
</reference>
<dbReference type="InterPro" id="IPR010998">
    <property type="entry name" value="Integrase_recombinase_N"/>
</dbReference>
<evidence type="ECO:0000256" key="1">
    <source>
        <dbReference type="ARBA" id="ARBA00023125"/>
    </source>
</evidence>
<keyword evidence="6" id="KW-1185">Reference proteome</keyword>
<evidence type="ECO:0000313" key="5">
    <source>
        <dbReference type="EMBL" id="GAN80555.1"/>
    </source>
</evidence>
<evidence type="ECO:0000256" key="2">
    <source>
        <dbReference type="ARBA" id="ARBA00023172"/>
    </source>
</evidence>
<protein>
    <submittedName>
        <fullName evidence="5">Phage integrase</fullName>
    </submittedName>
</protein>
<accession>A0A0D6PFL7</accession>
<sequence length="435" mass="50095">MATIDLLGGKVQIYQRGNSRFWQARASVGGKQRQTSTKQEKQELAAKAAEDWYLTLQGKKLAGTLDVGVLFKDAARQFLKEYSVITEGERSEQWSASHEARLRLHLLPFFGETPLKKINQGKAQEYRMHRMTNYAQPNPHAMGKNKPKSKPPARSTLHDEIVTLRMVLKTAIRNEWLEFLPDLSPPYRGQAKVSHRPWFSPEEYKRLYEAARDYAKEPFHDHFKWNAEQVYDQILFMANTGLRPDEVFNLEHRDVTIAQDDSSRDEILEIEVRGKRGVGHCKSMPGAVRVYRRLLARPKPVRAESRRERQRRRKEGREEPPAPAVELPQSTDLLFPGNHTEMFNNLLERTNLKVDRDGKPRTAYSLRHTYICMRQLEGADIYQVAKNCRTSVEMIEKHYGVHLKNTLDAAAINVRKPKSKPKGKVGAKPKPPAEV</sequence>
<dbReference type="GO" id="GO:0006310">
    <property type="term" value="P:DNA recombination"/>
    <property type="evidence" value="ECO:0007669"/>
    <property type="project" value="UniProtKB-KW"/>
</dbReference>
<feature type="compositionally biased region" description="Basic residues" evidence="3">
    <location>
        <begin position="415"/>
        <end position="427"/>
    </location>
</feature>
<evidence type="ECO:0000256" key="3">
    <source>
        <dbReference type="SAM" id="MobiDB-lite"/>
    </source>
</evidence>
<dbReference type="InterPro" id="IPR002104">
    <property type="entry name" value="Integrase_catalytic"/>
</dbReference>